<keyword evidence="2 3" id="KW-0694">RNA-binding</keyword>
<proteinExistence type="predicted"/>
<feature type="compositionally biased region" description="Low complexity" evidence="4">
    <location>
        <begin position="101"/>
        <end position="116"/>
    </location>
</feature>
<dbReference type="InterPro" id="IPR016194">
    <property type="entry name" value="SPOC-like_C_dom_sf"/>
</dbReference>
<feature type="region of interest" description="Disordered" evidence="4">
    <location>
        <begin position="247"/>
        <end position="385"/>
    </location>
</feature>
<feature type="region of interest" description="Disordered" evidence="4">
    <location>
        <begin position="1044"/>
        <end position="1063"/>
    </location>
</feature>
<dbReference type="PANTHER" id="PTHR24012">
    <property type="entry name" value="RNA BINDING PROTEIN"/>
    <property type="match status" value="1"/>
</dbReference>
<feature type="domain" description="RRM" evidence="5">
    <location>
        <begin position="379"/>
        <end position="454"/>
    </location>
</feature>
<reference evidence="6" key="1">
    <citation type="submission" date="2020-05" db="EMBL/GenBank/DDBJ databases">
        <title>Phylogenomic resolution of chytrid fungi.</title>
        <authorList>
            <person name="Stajich J.E."/>
            <person name="Amses K."/>
            <person name="Simmons R."/>
            <person name="Seto K."/>
            <person name="Myers J."/>
            <person name="Bonds A."/>
            <person name="Quandt C.A."/>
            <person name="Barry K."/>
            <person name="Liu P."/>
            <person name="Grigoriev I."/>
            <person name="Longcore J.E."/>
            <person name="James T.Y."/>
        </authorList>
    </citation>
    <scope>NUCLEOTIDE SEQUENCE</scope>
    <source>
        <strain evidence="6">JEL0379</strain>
    </source>
</reference>
<dbReference type="AlphaFoldDB" id="A0AAD5XSS2"/>
<dbReference type="SUPFAM" id="SSF100939">
    <property type="entry name" value="SPOC domain-like"/>
    <property type="match status" value="1"/>
</dbReference>
<feature type="compositionally biased region" description="Polar residues" evidence="4">
    <location>
        <begin position="978"/>
        <end position="988"/>
    </location>
</feature>
<feature type="compositionally biased region" description="Basic and acidic residues" evidence="4">
    <location>
        <begin position="345"/>
        <end position="359"/>
    </location>
</feature>
<feature type="region of interest" description="Disordered" evidence="4">
    <location>
        <begin position="454"/>
        <end position="531"/>
    </location>
</feature>
<dbReference type="Proteomes" id="UP001212152">
    <property type="component" value="Unassembled WGS sequence"/>
</dbReference>
<dbReference type="InterPro" id="IPR000504">
    <property type="entry name" value="RRM_dom"/>
</dbReference>
<dbReference type="GO" id="GO:0003723">
    <property type="term" value="F:RNA binding"/>
    <property type="evidence" value="ECO:0007669"/>
    <property type="project" value="UniProtKB-UniRule"/>
</dbReference>
<evidence type="ECO:0000256" key="2">
    <source>
        <dbReference type="ARBA" id="ARBA00022884"/>
    </source>
</evidence>
<feature type="domain" description="RRM" evidence="5">
    <location>
        <begin position="531"/>
        <end position="609"/>
    </location>
</feature>
<evidence type="ECO:0000313" key="6">
    <source>
        <dbReference type="EMBL" id="KAJ3182975.1"/>
    </source>
</evidence>
<feature type="region of interest" description="Disordered" evidence="4">
    <location>
        <begin position="101"/>
        <end position="123"/>
    </location>
</feature>
<feature type="compositionally biased region" description="Polar residues" evidence="4">
    <location>
        <begin position="9"/>
        <end position="26"/>
    </location>
</feature>
<keyword evidence="7" id="KW-1185">Reference proteome</keyword>
<feature type="compositionally biased region" description="Basic and acidic residues" evidence="4">
    <location>
        <begin position="276"/>
        <end position="337"/>
    </location>
</feature>
<evidence type="ECO:0000256" key="1">
    <source>
        <dbReference type="ARBA" id="ARBA00022737"/>
    </source>
</evidence>
<feature type="compositionally biased region" description="Basic and acidic residues" evidence="4">
    <location>
        <begin position="27"/>
        <end position="39"/>
    </location>
</feature>
<feature type="region of interest" description="Disordered" evidence="4">
    <location>
        <begin position="971"/>
        <end position="1032"/>
    </location>
</feature>
<sequence length="1234" mass="133773">MPANGGSHSGQQGWSAGGSDSNSYGNKSDRGSSNTDRRQQQQQPHHLPHQQSQQQAQPFNPLQQQFSLLQSFAGGMPSATVPQANQAQGINSLQAMLQQLQQQQQQQAPSPGAQSGFTSQSQTALGASTGLQTVVPPFGAPNALLNPQALAAFGSPSGVAGGMAGLQQAPQGAGSALNMTGLTPLQQAQLQQLQQAAQQQQLQQQQQLARLLAAALMPTGLQGLGVGNPLINAATLGLPGAAQIPSNSVGGALDPRGTTQSANGSYQQNRPTGTDSRVDHRDRRRDHSADDRDRKGSRRDRSRDRDRSRSPNRRDGRRDDRRRSYRSDSDSEDERSRRMTSSSGGRDRSRDRSRPESPSRRAPTQSGAHDIPPGPLKTRHLWLGELPRETTEEDIRREFSRHGRISEIRMLPLKRGKASCFLAFATKAAATRCNNSQNLIFNVEPIIRMNARFIGQPDPDEDEERHPPLVSRRSLEPGPGGSRSPVEARSNVKIVERSTPVDSFAQRPRESERGPPFSRAPYSRRGDVETPSLYLPMVPTTLDQQELEREMAPFGSIESVRVIPGKFTTHSMAFVNFRTIEAAKRAFTELNGKIRFGSPHPLKIEFAQSSSSARRPPPVNGGSYTSRPGASADGPAHKLEMLPDSPVVIMKNFSQRLSGLEISENLNKLLATKYARAKINLFDIGSLEECHAVVQGLREWEADAVVRDLANLEFFGSPLSVQLSTYAQAVTKRIPSKDIVEPRPAAISDIRFIQPHITYQLVEDQIAWNNRPQPVIVVGGLPTKDTADAIVRSVVGLTATPLAWTVGPISGDAVSASSYLLYPNGADARQALEEIPRVCAPLTAQPGSFSSSLIRIQTSSKDKIPQHELTRVFSRYGAIAEQLYTPENVGSSDERDVIYIRYENVAHATRAVSAMNGETVGGYPDDLLVTFFDPRALGVHVPGNEHHGDEEGSDGEEEMEILETFVVSQAAPAPDGSGATTSVPNHATSPAVKFEGTPAAPLRTEPPDSTEMEWESSQSAGDGVGKQEHTGTQHGVMKLDDYEEKDEPMDVDSPPSPAKKESPAFPTFATIMGLKSKLTNITIHPLAGSTAIFESYLPEAGGVLKLSQRFQMTPVTLGELAQKLRPDASNWVLALCTPNEAADSTPATPTTTGATGTMRSMEQFMAIDRYFRDRMAAGMAVVQPRASLANKQSDNANPASVSIVPLSEETRAPFAEHVREDAQGMLMIFIAPVE</sequence>
<dbReference type="Pfam" id="PF00076">
    <property type="entry name" value="RRM_1"/>
    <property type="match status" value="3"/>
</dbReference>
<keyword evidence="1" id="KW-0677">Repeat</keyword>
<dbReference type="InterPro" id="IPR012677">
    <property type="entry name" value="Nucleotide-bd_a/b_plait_sf"/>
</dbReference>
<dbReference type="Gene3D" id="2.40.290.10">
    <property type="match status" value="1"/>
</dbReference>
<feature type="region of interest" description="Disordered" evidence="4">
    <location>
        <begin position="1"/>
        <end position="62"/>
    </location>
</feature>
<gene>
    <name evidence="6" type="ORF">HDU87_007397</name>
</gene>
<dbReference type="PROSITE" id="PS50102">
    <property type="entry name" value="RRM"/>
    <property type="match status" value="3"/>
</dbReference>
<dbReference type="InterPro" id="IPR035979">
    <property type="entry name" value="RBD_domain_sf"/>
</dbReference>
<comment type="caution">
    <text evidence="6">The sequence shown here is derived from an EMBL/GenBank/DDBJ whole genome shotgun (WGS) entry which is preliminary data.</text>
</comment>
<protein>
    <recommendedName>
        <fullName evidence="5">RRM domain-containing protein</fullName>
    </recommendedName>
</protein>
<evidence type="ECO:0000259" key="5">
    <source>
        <dbReference type="PROSITE" id="PS50102"/>
    </source>
</evidence>
<organism evidence="6 7">
    <name type="scientific">Geranomyces variabilis</name>
    <dbReference type="NCBI Taxonomy" id="109894"/>
    <lineage>
        <taxon>Eukaryota</taxon>
        <taxon>Fungi</taxon>
        <taxon>Fungi incertae sedis</taxon>
        <taxon>Chytridiomycota</taxon>
        <taxon>Chytridiomycota incertae sedis</taxon>
        <taxon>Chytridiomycetes</taxon>
        <taxon>Spizellomycetales</taxon>
        <taxon>Powellomycetaceae</taxon>
        <taxon>Geranomyces</taxon>
    </lineage>
</organism>
<accession>A0AAD5XSS2</accession>
<feature type="compositionally biased region" description="Polar residues" evidence="4">
    <location>
        <begin position="257"/>
        <end position="274"/>
    </location>
</feature>
<dbReference type="CDD" id="cd00590">
    <property type="entry name" value="RRM_SF"/>
    <property type="match status" value="3"/>
</dbReference>
<dbReference type="EMBL" id="JADGJQ010000007">
    <property type="protein sequence ID" value="KAJ3182975.1"/>
    <property type="molecule type" value="Genomic_DNA"/>
</dbReference>
<dbReference type="SUPFAM" id="SSF54928">
    <property type="entry name" value="RNA-binding domain, RBD"/>
    <property type="match status" value="2"/>
</dbReference>
<evidence type="ECO:0000313" key="7">
    <source>
        <dbReference type="Proteomes" id="UP001212152"/>
    </source>
</evidence>
<name>A0AAD5XSS2_9FUNG</name>
<dbReference type="Gene3D" id="3.30.70.330">
    <property type="match status" value="3"/>
</dbReference>
<feature type="compositionally biased region" description="Low complexity" evidence="4">
    <location>
        <begin position="40"/>
        <end position="62"/>
    </location>
</feature>
<dbReference type="SMART" id="SM00360">
    <property type="entry name" value="RRM"/>
    <property type="match status" value="2"/>
</dbReference>
<feature type="domain" description="RRM" evidence="5">
    <location>
        <begin position="852"/>
        <end position="934"/>
    </location>
</feature>
<evidence type="ECO:0000256" key="3">
    <source>
        <dbReference type="PROSITE-ProRule" id="PRU00176"/>
    </source>
</evidence>
<evidence type="ECO:0000256" key="4">
    <source>
        <dbReference type="SAM" id="MobiDB-lite"/>
    </source>
</evidence>
<feature type="region of interest" description="Disordered" evidence="4">
    <location>
        <begin position="608"/>
        <end position="637"/>
    </location>
</feature>